<keyword evidence="13" id="KW-0576">Peroxisome</keyword>
<evidence type="ECO:0000256" key="3">
    <source>
        <dbReference type="ARBA" id="ARBA00008704"/>
    </source>
</evidence>
<keyword evidence="5" id="KW-0813">Transport</keyword>
<keyword evidence="11" id="KW-1133">Transmembrane helix</keyword>
<evidence type="ECO:0000256" key="16">
    <source>
        <dbReference type="SAM" id="MobiDB-lite"/>
    </source>
</evidence>
<feature type="region of interest" description="Disordered" evidence="16">
    <location>
        <begin position="354"/>
        <end position="396"/>
    </location>
</feature>
<comment type="pathway">
    <text evidence="2">Protein modification; protein ubiquitination.</text>
</comment>
<dbReference type="PANTHER" id="PTHR12888">
    <property type="entry name" value="PEROXISOME ASSEMBLY PROTEIN 12 PEROXIN-12"/>
    <property type="match status" value="1"/>
</dbReference>
<comment type="similarity">
    <text evidence="3">Belongs to the pex2/pex10/pex12 family.</text>
</comment>
<dbReference type="GO" id="GO:0016562">
    <property type="term" value="P:protein import into peroxisome matrix, receptor recycling"/>
    <property type="evidence" value="ECO:0007669"/>
    <property type="project" value="UniProtKB-ARBA"/>
</dbReference>
<dbReference type="VEuPathDB" id="FungiDB:ATCC64974_85690"/>
<reference evidence="19" key="1">
    <citation type="submission" date="2018-10" db="EMBL/GenBank/DDBJ databases">
        <title>FDA dAtabase for Regulatory Grade micrObial Sequences (FDA-ARGOS): Supporting development and validation of Infectious Disease Dx tests.</title>
        <authorList>
            <person name="Kerrigan L."/>
            <person name="Tallon L."/>
            <person name="Sadzewicz L."/>
            <person name="Sengamalay N."/>
            <person name="Ott S."/>
            <person name="Godinez A."/>
            <person name="Nagaraj S."/>
            <person name="Vavikolanu K."/>
            <person name="Nadendla S."/>
            <person name="George J."/>
            <person name="Sichtig H."/>
        </authorList>
    </citation>
    <scope>NUCLEOTIDE SEQUENCE [LARGE SCALE GENOMIC DNA]</scope>
    <source>
        <strain evidence="19">FDAARGOS_311</strain>
    </source>
</reference>
<evidence type="ECO:0000256" key="2">
    <source>
        <dbReference type="ARBA" id="ARBA00004906"/>
    </source>
</evidence>
<dbReference type="GO" id="GO:0004842">
    <property type="term" value="F:ubiquitin-protein transferase activity"/>
    <property type="evidence" value="ECO:0007669"/>
    <property type="project" value="TreeGrafter"/>
</dbReference>
<evidence type="ECO:0000256" key="4">
    <source>
        <dbReference type="ARBA" id="ARBA00018980"/>
    </source>
</evidence>
<dbReference type="EMBL" id="NKJJ02000006">
    <property type="protein sequence ID" value="TPR04099.1"/>
    <property type="molecule type" value="Genomic_DNA"/>
</dbReference>
<dbReference type="PANTHER" id="PTHR12888:SF0">
    <property type="entry name" value="PEROXISOME ASSEMBLY PROTEIN 12"/>
    <property type="match status" value="1"/>
</dbReference>
<keyword evidence="10" id="KW-0653">Protein transport</keyword>
<evidence type="ECO:0000256" key="5">
    <source>
        <dbReference type="ARBA" id="ARBA00022448"/>
    </source>
</evidence>
<keyword evidence="9" id="KW-0862">Zinc</keyword>
<evidence type="ECO:0000256" key="9">
    <source>
        <dbReference type="ARBA" id="ARBA00022833"/>
    </source>
</evidence>
<name>A0A505HZH2_ASPNG</name>
<proteinExistence type="inferred from homology"/>
<evidence type="ECO:0000313" key="19">
    <source>
        <dbReference type="Proteomes" id="UP000197666"/>
    </source>
</evidence>
<evidence type="ECO:0000256" key="6">
    <source>
        <dbReference type="ARBA" id="ARBA00022692"/>
    </source>
</evidence>
<comment type="caution">
    <text evidence="18">The sequence shown here is derived from an EMBL/GenBank/DDBJ whole genome shotgun (WGS) entry which is preliminary data.</text>
</comment>
<keyword evidence="7" id="KW-0479">Metal-binding</keyword>
<gene>
    <name evidence="18" type="ORF">CAN33_003440</name>
</gene>
<evidence type="ECO:0000259" key="17">
    <source>
        <dbReference type="Pfam" id="PF04757"/>
    </source>
</evidence>
<dbReference type="Proteomes" id="UP000197666">
    <property type="component" value="Unassembled WGS sequence"/>
</dbReference>
<sequence length="409" mass="46567">MEYLPSLQQEFDELKPSLFELLAEQQLSDLLPPSIRYILAVATHRHPRYLLRILNSYDEIYALLSLVVERYYLRTFGGSFTENFYSLKRERVLLTKNGEIPRAQLGAPGPVREALKLRTSDVWKNLLVLVGIPYLKRKLDEGYDIHAAPQASLIMSGGPRYNPGDDLPHNPTIRQRLLHYYKWFLRNIYPSVNAAYYFSILAFNLAYLFDNTKYSSPFLWLIGTRIRRLSSADHRAIASILDPKPPPPGPGGAGARTRPGSGLLGLLSPQNFYPQLLTSLRYFLPASIFALKFLEWWHASDFSRQLARKATEVLDLPAPTGYVFCYVCIFHWLNGEHQRQLDFMNGEGAGAAWADDDLEGGEEGKQDDDEEEMKKSRSRRGKWESGKGRCPVTGRRVLGGTEGLRRVLV</sequence>
<dbReference type="InterPro" id="IPR017375">
    <property type="entry name" value="PEX12"/>
</dbReference>
<protein>
    <recommendedName>
        <fullName evidence="4">Peroxisome assembly protein 12</fullName>
    </recommendedName>
    <alternativeName>
        <fullName evidence="14">Peroxin-12</fullName>
    </alternativeName>
</protein>
<dbReference type="AlphaFoldDB" id="A0A505HZH2"/>
<evidence type="ECO:0000256" key="13">
    <source>
        <dbReference type="ARBA" id="ARBA00023140"/>
    </source>
</evidence>
<dbReference type="GO" id="GO:1990429">
    <property type="term" value="C:peroxisomal importomer complex"/>
    <property type="evidence" value="ECO:0007669"/>
    <property type="project" value="TreeGrafter"/>
</dbReference>
<evidence type="ECO:0000256" key="12">
    <source>
        <dbReference type="ARBA" id="ARBA00023136"/>
    </source>
</evidence>
<evidence type="ECO:0000256" key="11">
    <source>
        <dbReference type="ARBA" id="ARBA00022989"/>
    </source>
</evidence>
<feature type="domain" description="Pex N-terminal" evidence="17">
    <location>
        <begin position="25"/>
        <end position="300"/>
    </location>
</feature>
<keyword evidence="12" id="KW-0472">Membrane</keyword>
<dbReference type="GO" id="GO:0008270">
    <property type="term" value="F:zinc ion binding"/>
    <property type="evidence" value="ECO:0007669"/>
    <property type="project" value="UniProtKB-KW"/>
</dbReference>
<evidence type="ECO:0000256" key="7">
    <source>
        <dbReference type="ARBA" id="ARBA00022723"/>
    </source>
</evidence>
<dbReference type="GO" id="GO:0005778">
    <property type="term" value="C:peroxisomal membrane"/>
    <property type="evidence" value="ECO:0007669"/>
    <property type="project" value="UniProtKB-SubCell"/>
</dbReference>
<feature type="compositionally biased region" description="Acidic residues" evidence="16">
    <location>
        <begin position="354"/>
        <end position="371"/>
    </location>
</feature>
<dbReference type="VEuPathDB" id="FungiDB:ASPNIDRAFT2_1167362"/>
<evidence type="ECO:0000256" key="10">
    <source>
        <dbReference type="ARBA" id="ARBA00022927"/>
    </source>
</evidence>
<comment type="subcellular location">
    <subcellularLocation>
        <location evidence="1">Peroxisome membrane</location>
        <topology evidence="1">Multi-pass membrane protein</topology>
    </subcellularLocation>
</comment>
<evidence type="ECO:0000256" key="8">
    <source>
        <dbReference type="ARBA" id="ARBA00022771"/>
    </source>
</evidence>
<evidence type="ECO:0000256" key="14">
    <source>
        <dbReference type="ARBA" id="ARBA00029692"/>
    </source>
</evidence>
<evidence type="ECO:0000256" key="15">
    <source>
        <dbReference type="ARBA" id="ARBA00034505"/>
    </source>
</evidence>
<organism evidence="18 19">
    <name type="scientific">Aspergillus niger</name>
    <dbReference type="NCBI Taxonomy" id="5061"/>
    <lineage>
        <taxon>Eukaryota</taxon>
        <taxon>Fungi</taxon>
        <taxon>Dikarya</taxon>
        <taxon>Ascomycota</taxon>
        <taxon>Pezizomycotina</taxon>
        <taxon>Eurotiomycetes</taxon>
        <taxon>Eurotiomycetidae</taxon>
        <taxon>Eurotiales</taxon>
        <taxon>Aspergillaceae</taxon>
        <taxon>Aspergillus</taxon>
        <taxon>Aspergillus subgen. Circumdati</taxon>
    </lineage>
</organism>
<accession>A0A505HZH2</accession>
<dbReference type="VEuPathDB" id="FungiDB:M747DRAFT_243405"/>
<keyword evidence="6" id="KW-0812">Transmembrane</keyword>
<dbReference type="InterPro" id="IPR006845">
    <property type="entry name" value="Pex_N"/>
</dbReference>
<evidence type="ECO:0000256" key="1">
    <source>
        <dbReference type="ARBA" id="ARBA00004585"/>
    </source>
</evidence>
<keyword evidence="8" id="KW-0863">Zinc-finger</keyword>
<dbReference type="GO" id="GO:0006513">
    <property type="term" value="P:protein monoubiquitination"/>
    <property type="evidence" value="ECO:0007669"/>
    <property type="project" value="TreeGrafter"/>
</dbReference>
<comment type="subunit">
    <text evidence="15">Component of the PEX2-PEX10-PEX12 retrotranslocation channel, composed of PEX2, PEX10 and PEX12.</text>
</comment>
<dbReference type="Pfam" id="PF04757">
    <property type="entry name" value="Pex2_Pex12"/>
    <property type="match status" value="1"/>
</dbReference>
<evidence type="ECO:0000313" key="18">
    <source>
        <dbReference type="EMBL" id="TPR04099.1"/>
    </source>
</evidence>
<dbReference type="VEuPathDB" id="FungiDB:An04g08740"/>